<dbReference type="Proteomes" id="UP000001023">
    <property type="component" value="Chromosome"/>
</dbReference>
<evidence type="ECO:0000313" key="2">
    <source>
        <dbReference type="Proteomes" id="UP000001023"/>
    </source>
</evidence>
<reference evidence="1 2" key="1">
    <citation type="journal article" date="2004" name="Nature">
        <title>Genome sequence of Silicibacter pomeroyi reveals adaptations to the marine environment.</title>
        <authorList>
            <person name="Moran M.A."/>
            <person name="Buchan A."/>
            <person name="Gonzalez J.M."/>
            <person name="Heidelberg J.F."/>
            <person name="Whitman W.B."/>
            <person name="Kiene R.P."/>
            <person name="Henriksen J.R."/>
            <person name="King G.M."/>
            <person name="Belas R."/>
            <person name="Fuqua C."/>
            <person name="Brinkac L."/>
            <person name="Lewis M."/>
            <person name="Johri S."/>
            <person name="Weaver B."/>
            <person name="Pai G."/>
            <person name="Eisen J.A."/>
            <person name="Rahe E."/>
            <person name="Sheldon W.M."/>
            <person name="Ye W."/>
            <person name="Miller T.R."/>
            <person name="Carlton J."/>
            <person name="Rasko D.A."/>
            <person name="Paulsen I.T."/>
            <person name="Ren Q."/>
            <person name="Daugherty S.C."/>
            <person name="Deboy R.T."/>
            <person name="Dodson R.J."/>
            <person name="Durkin A.S."/>
            <person name="Madupu R."/>
            <person name="Nelson W.C."/>
            <person name="Sullivan S.A."/>
            <person name="Rosovitz M.J."/>
            <person name="Haft D.H."/>
            <person name="Selengut J."/>
            <person name="Ward N."/>
        </authorList>
    </citation>
    <scope>NUCLEOTIDE SEQUENCE [LARGE SCALE GENOMIC DNA]</scope>
    <source>
        <strain evidence="2">ATCC 700808 / DSM 15171 / DSS-3</strain>
    </source>
</reference>
<sequence>MIMTMTRPMSPSTKTAPQPASFDCETAALLRAVMLPLFHGAQTWAELIEAMQRRGYGLAFRDGAFCVIERAGGQRLCGLRFLGLAMEDLVTRMGRPCVLARPGTWADGDLLSHPPTRSAVH</sequence>
<keyword evidence="2" id="KW-1185">Reference proteome</keyword>
<reference evidence="1 2" key="2">
    <citation type="journal article" date="2014" name="Stand. Genomic Sci.">
        <title>An updated genome annotation for the model marine bacterium Ruegeria pomeroyi DSS-3.</title>
        <authorList>
            <person name="Rivers A.R."/>
            <person name="Smith C.B."/>
            <person name="Moran M.A."/>
        </authorList>
    </citation>
    <scope>GENOME REANNOTATION</scope>
    <source>
        <strain evidence="2">ATCC 700808 / DSM 15171 / DSS-3</strain>
    </source>
</reference>
<dbReference type="eggNOG" id="ENOG5033AV2">
    <property type="taxonomic scope" value="Bacteria"/>
</dbReference>
<dbReference type="PaxDb" id="246200-SPO1122"/>
<dbReference type="STRING" id="246200.SPO1122"/>
<protein>
    <submittedName>
        <fullName evidence="1">Uncharacterized protein</fullName>
    </submittedName>
</protein>
<dbReference type="EMBL" id="CP000031">
    <property type="protein sequence ID" value="AAV94422.1"/>
    <property type="molecule type" value="Genomic_DNA"/>
</dbReference>
<organism evidence="1 2">
    <name type="scientific">Ruegeria pomeroyi (strain ATCC 700808 / DSM 15171 / DSS-3)</name>
    <name type="common">Silicibacter pomeroyi</name>
    <dbReference type="NCBI Taxonomy" id="246200"/>
    <lineage>
        <taxon>Bacteria</taxon>
        <taxon>Pseudomonadati</taxon>
        <taxon>Pseudomonadota</taxon>
        <taxon>Alphaproteobacteria</taxon>
        <taxon>Rhodobacterales</taxon>
        <taxon>Roseobacteraceae</taxon>
        <taxon>Ruegeria</taxon>
    </lineage>
</organism>
<dbReference type="HOGENOM" id="CLU_167598_0_0_5"/>
<gene>
    <name evidence="1" type="ordered locus">SPO1122</name>
</gene>
<dbReference type="AlphaFoldDB" id="Q5LUD2"/>
<dbReference type="KEGG" id="sil:SPO1122"/>
<evidence type="ECO:0000313" key="1">
    <source>
        <dbReference type="EMBL" id="AAV94422.1"/>
    </source>
</evidence>
<proteinExistence type="predicted"/>
<name>Q5LUD2_RUEPO</name>
<accession>Q5LUD2</accession>